<sequence>MVTPQIGSDFVKPVGVSELYEISRMKIAFCLAIVALTYYLAFAEPIMSKHLAVRVKRQDLGASQPTGASLQSGTGGTAAAAGSGSGAGTGVGSFSTTSVSMCCCVFMRTSAIVIIRFRKTCRKNTALIFDLDSDHGKLLNG</sequence>
<feature type="transmembrane region" description="Helical" evidence="1">
    <location>
        <begin position="25"/>
        <end position="47"/>
    </location>
</feature>
<organism evidence="2 3">
    <name type="scientific">Necator americanus</name>
    <name type="common">Human hookworm</name>
    <dbReference type="NCBI Taxonomy" id="51031"/>
    <lineage>
        <taxon>Eukaryota</taxon>
        <taxon>Metazoa</taxon>
        <taxon>Ecdysozoa</taxon>
        <taxon>Nematoda</taxon>
        <taxon>Chromadorea</taxon>
        <taxon>Rhabditida</taxon>
        <taxon>Rhabditina</taxon>
        <taxon>Rhabditomorpha</taxon>
        <taxon>Strongyloidea</taxon>
        <taxon>Ancylostomatidae</taxon>
        <taxon>Bunostominae</taxon>
        <taxon>Necator</taxon>
    </lineage>
</organism>
<name>A0ABR1DT59_NECAM</name>
<accession>A0ABR1DT59</accession>
<proteinExistence type="predicted"/>
<keyword evidence="3" id="KW-1185">Reference proteome</keyword>
<keyword evidence="1" id="KW-0472">Membrane</keyword>
<gene>
    <name evidence="2" type="primary">Necator_chrIV.g17144</name>
    <name evidence="2" type="ORF">RB195_003846</name>
</gene>
<reference evidence="2 3" key="1">
    <citation type="submission" date="2023-08" db="EMBL/GenBank/DDBJ databases">
        <title>A Necator americanus chromosomal reference genome.</title>
        <authorList>
            <person name="Ilik V."/>
            <person name="Petrzelkova K.J."/>
            <person name="Pardy F."/>
            <person name="Fuh T."/>
            <person name="Niatou-Singa F.S."/>
            <person name="Gouil Q."/>
            <person name="Baker L."/>
            <person name="Ritchie M.E."/>
            <person name="Jex A.R."/>
            <person name="Gazzola D."/>
            <person name="Li H."/>
            <person name="Toshio Fujiwara R."/>
            <person name="Zhan B."/>
            <person name="Aroian R.V."/>
            <person name="Pafco B."/>
            <person name="Schwarz E.M."/>
        </authorList>
    </citation>
    <scope>NUCLEOTIDE SEQUENCE [LARGE SCALE GENOMIC DNA]</scope>
    <source>
        <strain evidence="2 3">Aroian</strain>
        <tissue evidence="2">Whole animal</tissue>
    </source>
</reference>
<keyword evidence="1" id="KW-0812">Transmembrane</keyword>
<comment type="caution">
    <text evidence="2">The sequence shown here is derived from an EMBL/GenBank/DDBJ whole genome shotgun (WGS) entry which is preliminary data.</text>
</comment>
<evidence type="ECO:0000313" key="2">
    <source>
        <dbReference type="EMBL" id="KAK6752681.1"/>
    </source>
</evidence>
<evidence type="ECO:0000313" key="3">
    <source>
        <dbReference type="Proteomes" id="UP001303046"/>
    </source>
</evidence>
<dbReference type="Proteomes" id="UP001303046">
    <property type="component" value="Unassembled WGS sequence"/>
</dbReference>
<protein>
    <submittedName>
        <fullName evidence="2">Uncharacterized protein</fullName>
    </submittedName>
</protein>
<dbReference type="EMBL" id="JAVFWL010000004">
    <property type="protein sequence ID" value="KAK6752681.1"/>
    <property type="molecule type" value="Genomic_DNA"/>
</dbReference>
<evidence type="ECO:0000256" key="1">
    <source>
        <dbReference type="SAM" id="Phobius"/>
    </source>
</evidence>
<keyword evidence="1" id="KW-1133">Transmembrane helix</keyword>